<dbReference type="PANTHER" id="PTHR30007:SF0">
    <property type="entry name" value="TRANSPOSASE"/>
    <property type="match status" value="1"/>
</dbReference>
<gene>
    <name evidence="2" type="ORF">BILFYP9_03211</name>
</gene>
<organism evidence="2">
    <name type="scientific">Bacteroides intestinalis</name>
    <dbReference type="NCBI Taxonomy" id="329854"/>
    <lineage>
        <taxon>Bacteria</taxon>
        <taxon>Pseudomonadati</taxon>
        <taxon>Bacteroidota</taxon>
        <taxon>Bacteroidia</taxon>
        <taxon>Bacteroidales</taxon>
        <taxon>Bacteroidaceae</taxon>
        <taxon>Bacteroides</taxon>
    </lineage>
</organism>
<proteinExistence type="predicted"/>
<dbReference type="EMBL" id="CACRSU010000036">
    <property type="protein sequence ID" value="VYT38405.1"/>
    <property type="molecule type" value="Genomic_DNA"/>
</dbReference>
<dbReference type="Pfam" id="PF01609">
    <property type="entry name" value="DDE_Tnp_1"/>
    <property type="match status" value="1"/>
</dbReference>
<dbReference type="GO" id="GO:0006313">
    <property type="term" value="P:DNA transposition"/>
    <property type="evidence" value="ECO:0007669"/>
    <property type="project" value="InterPro"/>
</dbReference>
<reference evidence="2" key="1">
    <citation type="submission" date="2019-11" db="EMBL/GenBank/DDBJ databases">
        <authorList>
            <person name="Feng L."/>
        </authorList>
    </citation>
    <scope>NUCLEOTIDE SEQUENCE</scope>
    <source>
        <strain evidence="2">BintestinalisLFYP9</strain>
    </source>
</reference>
<dbReference type="InterPro" id="IPR002559">
    <property type="entry name" value="Transposase_11"/>
</dbReference>
<name>A0A6N2W763_9BACE</name>
<evidence type="ECO:0000259" key="1">
    <source>
        <dbReference type="Pfam" id="PF01609"/>
    </source>
</evidence>
<accession>A0A6N2W763</accession>
<evidence type="ECO:0000313" key="2">
    <source>
        <dbReference type="EMBL" id="VYT38405.1"/>
    </source>
</evidence>
<protein>
    <submittedName>
        <fullName evidence="2">Transposase DDE domain protein</fullName>
    </submittedName>
</protein>
<dbReference type="GO" id="GO:0003677">
    <property type="term" value="F:DNA binding"/>
    <property type="evidence" value="ECO:0007669"/>
    <property type="project" value="InterPro"/>
</dbReference>
<dbReference type="AlphaFoldDB" id="A0A6N2W763"/>
<dbReference type="GO" id="GO:0004803">
    <property type="term" value="F:transposase activity"/>
    <property type="evidence" value="ECO:0007669"/>
    <property type="project" value="InterPro"/>
</dbReference>
<feature type="domain" description="Transposase IS4-like" evidence="1">
    <location>
        <begin position="16"/>
        <end position="111"/>
    </location>
</feature>
<dbReference type="PANTHER" id="PTHR30007">
    <property type="entry name" value="PHP DOMAIN PROTEIN"/>
    <property type="match status" value="1"/>
</dbReference>
<sequence length="120" mass="13932">MLIPIEGLMVTKRLKGASLVVDNLAFKFPRLIKILADGGYGGTLADWIMDKFGWELEVVLRPDECPSKFQVLPKRWIVERSFAWLENFRRLTIDYEFHADTAVAMVQLAFCKIMLNKYFD</sequence>
<dbReference type="RefSeq" id="WP_229036147.1">
    <property type="nucleotide sequence ID" value="NZ_BAABZC010000004.1"/>
</dbReference>